<evidence type="ECO:0000256" key="1">
    <source>
        <dbReference type="SAM" id="MobiDB-lite"/>
    </source>
</evidence>
<evidence type="ECO:0000313" key="3">
    <source>
        <dbReference type="Proteomes" id="UP000827889"/>
    </source>
</evidence>
<gene>
    <name evidence="4" type="primary">LOC125314621</name>
</gene>
<evidence type="ECO:0000256" key="2">
    <source>
        <dbReference type="SAM" id="Phobius"/>
    </source>
</evidence>
<keyword evidence="2" id="KW-1133">Transmembrane helix</keyword>
<evidence type="ECO:0000313" key="4">
    <source>
        <dbReference type="RefSeq" id="XP_048133368.1"/>
    </source>
</evidence>
<keyword evidence="3" id="KW-1185">Reference proteome</keyword>
<keyword evidence="2" id="KW-0472">Membrane</keyword>
<feature type="transmembrane region" description="Helical" evidence="2">
    <location>
        <begin position="181"/>
        <end position="199"/>
    </location>
</feature>
<proteinExistence type="predicted"/>
<dbReference type="RefSeq" id="XP_048133368.1">
    <property type="nucleotide sequence ID" value="XM_048277411.1"/>
</dbReference>
<feature type="region of interest" description="Disordered" evidence="1">
    <location>
        <begin position="92"/>
        <end position="121"/>
    </location>
</feature>
<dbReference type="Proteomes" id="UP000827889">
    <property type="component" value="Chromosome 4"/>
</dbReference>
<organism evidence="3 4">
    <name type="scientific">Rhodamnia argentea</name>
    <dbReference type="NCBI Taxonomy" id="178133"/>
    <lineage>
        <taxon>Eukaryota</taxon>
        <taxon>Viridiplantae</taxon>
        <taxon>Streptophyta</taxon>
        <taxon>Embryophyta</taxon>
        <taxon>Tracheophyta</taxon>
        <taxon>Spermatophyta</taxon>
        <taxon>Magnoliopsida</taxon>
        <taxon>eudicotyledons</taxon>
        <taxon>Gunneridae</taxon>
        <taxon>Pentapetalae</taxon>
        <taxon>rosids</taxon>
        <taxon>malvids</taxon>
        <taxon>Myrtales</taxon>
        <taxon>Myrtaceae</taxon>
        <taxon>Myrtoideae</taxon>
        <taxon>Myrteae</taxon>
        <taxon>Australasian group</taxon>
        <taxon>Rhodamnia</taxon>
    </lineage>
</organism>
<keyword evidence="2" id="KW-0812">Transmembrane</keyword>
<sequence length="200" mass="22344">MSGWCVAFNFASLNIPWRIFLGDTSSKSESDGGLPKSKSFNNLLEVNLTEVVSSARDLEKLEHPFNKKRRILRWSKNFSLLSAKSMPLFPLSEEDDDAPDHCEGDDGGSDGDGEKGKAIAGRHGRKRSLFKSSNCFALSDLQEEDEEDDKEKEEDGGNQALVLGFSDPKVRFLDFFFVRRFLDFVLLIMVGGAILCRLIA</sequence>
<name>A0ABM3H9U5_9MYRT</name>
<dbReference type="GeneID" id="125314621"/>
<protein>
    <submittedName>
        <fullName evidence="4">Uncharacterized protein LOC125314621</fullName>
    </submittedName>
</protein>
<accession>A0ABM3H9U5</accession>
<reference evidence="4" key="1">
    <citation type="submission" date="2025-08" db="UniProtKB">
        <authorList>
            <consortium name="RefSeq"/>
        </authorList>
    </citation>
    <scope>IDENTIFICATION</scope>
    <source>
        <tissue evidence="4">Leaf</tissue>
    </source>
</reference>